<dbReference type="EMBL" id="QFQP01000018">
    <property type="protein sequence ID" value="PZR10199.1"/>
    <property type="molecule type" value="Genomic_DNA"/>
</dbReference>
<evidence type="ECO:0000313" key="2">
    <source>
        <dbReference type="EMBL" id="PZR10199.1"/>
    </source>
</evidence>
<evidence type="ECO:0000313" key="3">
    <source>
        <dbReference type="Proteomes" id="UP000249061"/>
    </source>
</evidence>
<feature type="region of interest" description="Disordered" evidence="1">
    <location>
        <begin position="36"/>
        <end position="55"/>
    </location>
</feature>
<dbReference type="AlphaFoldDB" id="A0A2W5T3U8"/>
<evidence type="ECO:0000256" key="1">
    <source>
        <dbReference type="SAM" id="MobiDB-lite"/>
    </source>
</evidence>
<sequence>MITVDLGPLEVGVLTFSATRSSGKSLLRLVLQPWSRGEGGNRRRQRRFPDALGPTTTEGRLALGVIGAMGVGGGGLPWDMTFTDDAVEAPLRPRFESLWKPS</sequence>
<dbReference type="Proteomes" id="UP000249061">
    <property type="component" value="Unassembled WGS sequence"/>
</dbReference>
<accession>A0A2W5T3U8</accession>
<reference evidence="2 3" key="1">
    <citation type="submission" date="2017-08" db="EMBL/GenBank/DDBJ databases">
        <title>Infants hospitalized years apart are colonized by the same room-sourced microbial strains.</title>
        <authorList>
            <person name="Brooks B."/>
            <person name="Olm M.R."/>
            <person name="Firek B.A."/>
            <person name="Baker R."/>
            <person name="Thomas B.C."/>
            <person name="Morowitz M.J."/>
            <person name="Banfield J.F."/>
        </authorList>
    </citation>
    <scope>NUCLEOTIDE SEQUENCE [LARGE SCALE GENOMIC DNA]</scope>
    <source>
        <strain evidence="2">S2_003_000_R2_14</strain>
    </source>
</reference>
<organism evidence="2 3">
    <name type="scientific">Archangium gephyra</name>
    <dbReference type="NCBI Taxonomy" id="48"/>
    <lineage>
        <taxon>Bacteria</taxon>
        <taxon>Pseudomonadati</taxon>
        <taxon>Myxococcota</taxon>
        <taxon>Myxococcia</taxon>
        <taxon>Myxococcales</taxon>
        <taxon>Cystobacterineae</taxon>
        <taxon>Archangiaceae</taxon>
        <taxon>Archangium</taxon>
    </lineage>
</organism>
<comment type="caution">
    <text evidence="2">The sequence shown here is derived from an EMBL/GenBank/DDBJ whole genome shotgun (WGS) entry which is preliminary data.</text>
</comment>
<protein>
    <submittedName>
        <fullName evidence="2">Uncharacterized protein</fullName>
    </submittedName>
</protein>
<gene>
    <name evidence="2" type="ORF">DI536_20450</name>
</gene>
<proteinExistence type="predicted"/>
<name>A0A2W5T3U8_9BACT</name>